<name>A0A832RX09_9EURY</name>
<evidence type="ECO:0000313" key="1">
    <source>
        <dbReference type="EMBL" id="HIH70155.1"/>
    </source>
</evidence>
<proteinExistence type="predicted"/>
<reference evidence="1" key="1">
    <citation type="journal article" date="2020" name="bioRxiv">
        <title>A rank-normalized archaeal taxonomy based on genome phylogeny resolves widespread incomplete and uneven classifications.</title>
        <authorList>
            <person name="Rinke C."/>
            <person name="Chuvochina M."/>
            <person name="Mussig A.J."/>
            <person name="Chaumeil P.-A."/>
            <person name="Waite D.W."/>
            <person name="Whitman W.B."/>
            <person name="Parks D.H."/>
            <person name="Hugenholtz P."/>
        </authorList>
    </citation>
    <scope>NUCLEOTIDE SEQUENCE</scope>
    <source>
        <strain evidence="1">UBA12518</strain>
    </source>
</reference>
<evidence type="ECO:0000313" key="2">
    <source>
        <dbReference type="Proteomes" id="UP000600363"/>
    </source>
</evidence>
<dbReference type="Proteomes" id="UP000600363">
    <property type="component" value="Unassembled WGS sequence"/>
</dbReference>
<dbReference type="AlphaFoldDB" id="A0A832RX09"/>
<dbReference type="RefSeq" id="WP_157203030.1">
    <property type="nucleotide sequence ID" value="NZ_DUIH01000021.1"/>
</dbReference>
<protein>
    <submittedName>
        <fullName evidence="1">Uncharacterized protein</fullName>
    </submittedName>
</protein>
<accession>A0A832RX09</accession>
<organism evidence="1 2">
    <name type="scientific">Methermicoccus shengliensis</name>
    <dbReference type="NCBI Taxonomy" id="660064"/>
    <lineage>
        <taxon>Archaea</taxon>
        <taxon>Methanobacteriati</taxon>
        <taxon>Methanobacteriota</taxon>
        <taxon>Stenosarchaea group</taxon>
        <taxon>Methanomicrobia</taxon>
        <taxon>Methanosarcinales</taxon>
        <taxon>Methermicoccaceae</taxon>
        <taxon>Methermicoccus</taxon>
    </lineage>
</organism>
<gene>
    <name evidence="1" type="ORF">HA299_06060</name>
</gene>
<dbReference type="EMBL" id="DUIH01000021">
    <property type="protein sequence ID" value="HIH70155.1"/>
    <property type="molecule type" value="Genomic_DNA"/>
</dbReference>
<sequence length="53" mass="6367">MSIGILCRLGFHSWRQTGRQWDASSSVMELTHVCRRCGKVRRQFKPYTRDLRR</sequence>
<comment type="caution">
    <text evidence="1">The sequence shown here is derived from an EMBL/GenBank/DDBJ whole genome shotgun (WGS) entry which is preliminary data.</text>
</comment>